<reference evidence="2 3" key="1">
    <citation type="submission" date="2018-12" db="EMBL/GenBank/DDBJ databases">
        <authorList>
            <consortium name="Pathogen Informatics"/>
        </authorList>
    </citation>
    <scope>NUCLEOTIDE SEQUENCE [LARGE SCALE GENOMIC DNA]</scope>
    <source>
        <strain evidence="2 3">NCTC10126</strain>
    </source>
</reference>
<protein>
    <submittedName>
        <fullName evidence="2">Uncharacterized protein</fullName>
    </submittedName>
</protein>
<evidence type="ECO:0000313" key="3">
    <source>
        <dbReference type="Proteomes" id="UP000280036"/>
    </source>
</evidence>
<feature type="transmembrane region" description="Helical" evidence="1">
    <location>
        <begin position="20"/>
        <end position="40"/>
    </location>
</feature>
<dbReference type="Proteomes" id="UP000280036">
    <property type="component" value="Unassembled WGS sequence"/>
</dbReference>
<organism evidence="2 3">
    <name type="scientific">Mycoplasmopsis caviae</name>
    <dbReference type="NCBI Taxonomy" id="55603"/>
    <lineage>
        <taxon>Bacteria</taxon>
        <taxon>Bacillati</taxon>
        <taxon>Mycoplasmatota</taxon>
        <taxon>Mycoplasmoidales</taxon>
        <taxon>Metamycoplasmataceae</taxon>
        <taxon>Mycoplasmopsis</taxon>
    </lineage>
</organism>
<keyword evidence="1" id="KW-1133">Transmembrane helix</keyword>
<gene>
    <name evidence="2" type="ORF">NCTC10126_01096</name>
</gene>
<dbReference type="AlphaFoldDB" id="A0A3P8KAY9"/>
<keyword evidence="1" id="KW-0472">Membrane</keyword>
<sequence length="68" mass="7953">MDKIKDKKQGGQNKIKPLKIISYILNYDFNFIIVVIKIHINRRIKQMANLYNHESSNQLATKVTTHGQ</sequence>
<evidence type="ECO:0000256" key="1">
    <source>
        <dbReference type="SAM" id="Phobius"/>
    </source>
</evidence>
<keyword evidence="1" id="KW-0812">Transmembrane</keyword>
<proteinExistence type="predicted"/>
<accession>A0A3P8KAY9</accession>
<dbReference type="EMBL" id="UZVY01000006">
    <property type="protein sequence ID" value="VDR42569.1"/>
    <property type="molecule type" value="Genomic_DNA"/>
</dbReference>
<evidence type="ECO:0000313" key="2">
    <source>
        <dbReference type="EMBL" id="VDR42569.1"/>
    </source>
</evidence>
<name>A0A3P8KAY9_9BACT</name>